<dbReference type="AlphaFoldDB" id="A0A1E5IIU1"/>
<reference evidence="1 2" key="1">
    <citation type="submission" date="2015-11" db="EMBL/GenBank/DDBJ databases">
        <title>Evidence for parallel genomic evolution in an endosymbiosis of termite gut flagellates.</title>
        <authorList>
            <person name="Zheng H."/>
        </authorList>
    </citation>
    <scope>NUCLEOTIDE SEQUENCE [LARGE SCALE GENOMIC DNA]</scope>
    <source>
        <strain evidence="1 2">CET450</strain>
    </source>
</reference>
<dbReference type="EMBL" id="LNVX01000344">
    <property type="protein sequence ID" value="OEG70409.1"/>
    <property type="molecule type" value="Genomic_DNA"/>
</dbReference>
<comment type="caution">
    <text evidence="1">The sequence shown here is derived from an EMBL/GenBank/DDBJ whole genome shotgun (WGS) entry which is preliminary data.</text>
</comment>
<keyword evidence="2" id="KW-1185">Reference proteome</keyword>
<proteinExistence type="predicted"/>
<gene>
    <name evidence="1" type="ORF">ATZ36_01025</name>
</gene>
<organism evidence="1 2">
    <name type="scientific">Endomicrobium trichonymphae</name>
    <dbReference type="NCBI Taxonomy" id="1408204"/>
    <lineage>
        <taxon>Bacteria</taxon>
        <taxon>Pseudomonadati</taxon>
        <taxon>Elusimicrobiota</taxon>
        <taxon>Endomicrobiia</taxon>
        <taxon>Endomicrobiales</taxon>
        <taxon>Endomicrobiaceae</taxon>
        <taxon>Candidatus Endomicrobiellum</taxon>
    </lineage>
</organism>
<sequence length="70" mass="8157">MEQMTLAIRCFYESRLKEKADEFEKYGRENTVDVLTEQIVQMEKQIENLKSDSELGNIFTAGFNLPPILL</sequence>
<evidence type="ECO:0000313" key="1">
    <source>
        <dbReference type="EMBL" id="OEG70409.1"/>
    </source>
</evidence>
<protein>
    <submittedName>
        <fullName evidence="1">Uncharacterized protein</fullName>
    </submittedName>
</protein>
<name>A0A1E5IIU1_ENDTX</name>
<evidence type="ECO:0000313" key="2">
    <source>
        <dbReference type="Proteomes" id="UP000095237"/>
    </source>
</evidence>
<dbReference type="Proteomes" id="UP000095237">
    <property type="component" value="Unassembled WGS sequence"/>
</dbReference>
<accession>A0A1E5IIU1</accession>